<feature type="region of interest" description="Disordered" evidence="1">
    <location>
        <begin position="1"/>
        <end position="60"/>
    </location>
</feature>
<keyword evidence="3" id="KW-1185">Reference proteome</keyword>
<organism evidence="2 3">
    <name type="scientific">Streptomyces camponoticapitis</name>
    <dbReference type="NCBI Taxonomy" id="1616125"/>
    <lineage>
        <taxon>Bacteria</taxon>
        <taxon>Bacillati</taxon>
        <taxon>Actinomycetota</taxon>
        <taxon>Actinomycetes</taxon>
        <taxon>Kitasatosporales</taxon>
        <taxon>Streptomycetaceae</taxon>
        <taxon>Streptomyces</taxon>
    </lineage>
</organism>
<dbReference type="Proteomes" id="UP000660265">
    <property type="component" value="Unassembled WGS sequence"/>
</dbReference>
<name>A0ABQ2DZ04_9ACTN</name>
<gene>
    <name evidence="2" type="ORF">GCM10011583_08860</name>
</gene>
<evidence type="ECO:0000256" key="1">
    <source>
        <dbReference type="SAM" id="MobiDB-lite"/>
    </source>
</evidence>
<proteinExistence type="predicted"/>
<comment type="caution">
    <text evidence="2">The sequence shown here is derived from an EMBL/GenBank/DDBJ whole genome shotgun (WGS) entry which is preliminary data.</text>
</comment>
<dbReference type="EMBL" id="BMMV01000002">
    <property type="protein sequence ID" value="GGJ79528.1"/>
    <property type="molecule type" value="Genomic_DNA"/>
</dbReference>
<protein>
    <submittedName>
        <fullName evidence="2">Uncharacterized protein</fullName>
    </submittedName>
</protein>
<evidence type="ECO:0000313" key="2">
    <source>
        <dbReference type="EMBL" id="GGJ79528.1"/>
    </source>
</evidence>
<sequence length="60" mass="6665">MQDTPEPAEETPPNTEKPGQVRRRKRDYHGTKKAPNSQRPLTTDQQSKPPPPAQPAPPPS</sequence>
<accession>A0ABQ2DZ04</accession>
<feature type="compositionally biased region" description="Polar residues" evidence="1">
    <location>
        <begin position="34"/>
        <end position="47"/>
    </location>
</feature>
<evidence type="ECO:0000313" key="3">
    <source>
        <dbReference type="Proteomes" id="UP000660265"/>
    </source>
</evidence>
<feature type="compositionally biased region" description="Pro residues" evidence="1">
    <location>
        <begin position="48"/>
        <end position="60"/>
    </location>
</feature>
<reference evidence="3" key="1">
    <citation type="journal article" date="2019" name="Int. J. Syst. Evol. Microbiol.">
        <title>The Global Catalogue of Microorganisms (GCM) 10K type strain sequencing project: providing services to taxonomists for standard genome sequencing and annotation.</title>
        <authorList>
            <consortium name="The Broad Institute Genomics Platform"/>
            <consortium name="The Broad Institute Genome Sequencing Center for Infectious Disease"/>
            <person name="Wu L."/>
            <person name="Ma J."/>
        </authorList>
    </citation>
    <scope>NUCLEOTIDE SEQUENCE [LARGE SCALE GENOMIC DNA]</scope>
    <source>
        <strain evidence="3">CGMCC 4.7275</strain>
    </source>
</reference>